<feature type="compositionally biased region" description="Basic residues" evidence="1">
    <location>
        <begin position="204"/>
        <end position="214"/>
    </location>
</feature>
<dbReference type="OMA" id="PHMEDAY"/>
<evidence type="ECO:0000256" key="1">
    <source>
        <dbReference type="SAM" id="MobiDB-lite"/>
    </source>
</evidence>
<feature type="region of interest" description="Disordered" evidence="1">
    <location>
        <begin position="150"/>
        <end position="214"/>
    </location>
</feature>
<gene>
    <name evidence="3" type="ORF">AO090009000118</name>
</gene>
<dbReference type="GeneID" id="5988557"/>
<accession>Q2UUZ0</accession>
<dbReference type="AlphaFoldDB" id="Q2UUZ0"/>
<feature type="compositionally biased region" description="Polar residues" evidence="1">
    <location>
        <begin position="153"/>
        <end position="162"/>
    </location>
</feature>
<sequence length="214" mass="23553">MADALAIMHWHTRIDAMDIEFVLGSTPFDHNSVRRPPPLQDIVRLTPGTSTFERTTNTVPNFKKRIVSLWMLDFDACGPITMNTAGVNQAIKAFIENDPYCPRPHMEDAYSEQLWCFFSRRYLETGRKITAGSPSQSLPQQFIQGVIAKLSPPDQTGTSSGSRGPAPPQRAQSSRTPPRHVQGGQMGGRGSTSGSPKKAPSNRGRGRGQGRGYR</sequence>
<evidence type="ECO:0000313" key="3">
    <source>
        <dbReference type="EMBL" id="BAE54625.1"/>
    </source>
</evidence>
<dbReference type="RefSeq" id="XP_023088518.1">
    <property type="nucleotide sequence ID" value="XM_023233320.1"/>
</dbReference>
<dbReference type="VEuPathDB" id="FungiDB:AO090009000118"/>
<feature type="domain" description="DUF3669" evidence="2">
    <location>
        <begin position="69"/>
        <end position="131"/>
    </location>
</feature>
<reference evidence="3 4" key="1">
    <citation type="journal article" date="2005" name="Nature">
        <title>Genome sequencing and analysis of Aspergillus oryzae.</title>
        <authorList>
            <person name="Machida M."/>
            <person name="Asai K."/>
            <person name="Sano M."/>
            <person name="Tanaka T."/>
            <person name="Kumagai T."/>
            <person name="Terai G."/>
            <person name="Kusumoto K."/>
            <person name="Arima T."/>
            <person name="Akita O."/>
            <person name="Kashiwagi Y."/>
            <person name="Abe K."/>
            <person name="Gomi K."/>
            <person name="Horiuchi H."/>
            <person name="Kitamoto K."/>
            <person name="Kobayashi T."/>
            <person name="Takeuchi M."/>
            <person name="Denning D.W."/>
            <person name="Galagan J.E."/>
            <person name="Nierman W.C."/>
            <person name="Yu J."/>
            <person name="Archer D.B."/>
            <person name="Bennett J.W."/>
            <person name="Bhatnagar D."/>
            <person name="Cleveland T.E."/>
            <person name="Fedorova N.D."/>
            <person name="Gotoh O."/>
            <person name="Horikawa H."/>
            <person name="Hosoyama A."/>
            <person name="Ichinomiya M."/>
            <person name="Igarashi R."/>
            <person name="Iwashita K."/>
            <person name="Juvvadi P.R."/>
            <person name="Kato M."/>
            <person name="Kato Y."/>
            <person name="Kin T."/>
            <person name="Kokubun A."/>
            <person name="Maeda H."/>
            <person name="Maeyama N."/>
            <person name="Maruyama J."/>
            <person name="Nagasaki H."/>
            <person name="Nakajima T."/>
            <person name="Oda K."/>
            <person name="Okada K."/>
            <person name="Paulsen I."/>
            <person name="Sakamoto K."/>
            <person name="Sawano T."/>
            <person name="Takahashi M."/>
            <person name="Takase K."/>
            <person name="Terabayashi Y."/>
            <person name="Wortman J."/>
            <person name="Yamada O."/>
            <person name="Yamagata Y."/>
            <person name="Anazawa H."/>
            <person name="Hata Y."/>
            <person name="Koide Y."/>
            <person name="Komori T."/>
            <person name="Koyama Y."/>
            <person name="Minetoki T."/>
            <person name="Suharnan S."/>
            <person name="Tanaka A."/>
            <person name="Isono K."/>
            <person name="Kuhara S."/>
            <person name="Ogasawara N."/>
            <person name="Kikuchi H."/>
        </authorList>
    </citation>
    <scope>NUCLEOTIDE SEQUENCE [LARGE SCALE GENOMIC DNA]</scope>
    <source>
        <strain evidence="4">ATCC 42149 / RIB 40</strain>
    </source>
</reference>
<evidence type="ECO:0000313" key="4">
    <source>
        <dbReference type="Proteomes" id="UP000006564"/>
    </source>
</evidence>
<dbReference type="HOGENOM" id="CLU_1288655_0_0_1"/>
<dbReference type="Proteomes" id="UP000006564">
    <property type="component" value="Chromosome 1"/>
</dbReference>
<dbReference type="STRING" id="510516.Q2UUZ0"/>
<name>Q2UUZ0_ASPOR</name>
<dbReference type="InterPro" id="IPR022137">
    <property type="entry name" value="Znf_prot_DUF3669"/>
</dbReference>
<organism evidence="3 4">
    <name type="scientific">Aspergillus oryzae (strain ATCC 42149 / RIB 40)</name>
    <name type="common">Yellow koji mold</name>
    <dbReference type="NCBI Taxonomy" id="510516"/>
    <lineage>
        <taxon>Eukaryota</taxon>
        <taxon>Fungi</taxon>
        <taxon>Dikarya</taxon>
        <taxon>Ascomycota</taxon>
        <taxon>Pezizomycotina</taxon>
        <taxon>Eurotiomycetes</taxon>
        <taxon>Eurotiomycetidae</taxon>
        <taxon>Eurotiales</taxon>
        <taxon>Aspergillaceae</taxon>
        <taxon>Aspergillus</taxon>
        <taxon>Aspergillus subgen. Circumdati</taxon>
    </lineage>
</organism>
<dbReference type="PANTHER" id="PTHR40780:SF2">
    <property type="entry name" value="DUF3669 DOMAIN-CONTAINING PROTEIN"/>
    <property type="match status" value="1"/>
</dbReference>
<proteinExistence type="predicted"/>
<protein>
    <submittedName>
        <fullName evidence="3">DNA, SC009</fullName>
    </submittedName>
</protein>
<dbReference type="EMBL" id="AP007150">
    <property type="protein sequence ID" value="BAE54625.1"/>
    <property type="molecule type" value="Genomic_DNA"/>
</dbReference>
<dbReference type="Pfam" id="PF12417">
    <property type="entry name" value="DUF3669"/>
    <property type="match status" value="1"/>
</dbReference>
<keyword evidence="4" id="KW-1185">Reference proteome</keyword>
<evidence type="ECO:0000259" key="2">
    <source>
        <dbReference type="Pfam" id="PF12417"/>
    </source>
</evidence>
<dbReference type="PANTHER" id="PTHR40780">
    <property type="entry name" value="DUF3669 DOMAIN-CONTAINING PROTEIN"/>
    <property type="match status" value="1"/>
</dbReference>
<dbReference type="KEGG" id="aor:AO090009000118"/>